<feature type="transmembrane region" description="Helical" evidence="5">
    <location>
        <begin position="38"/>
        <end position="55"/>
    </location>
</feature>
<evidence type="ECO:0000259" key="6">
    <source>
        <dbReference type="PROSITE" id="PS50262"/>
    </source>
</evidence>
<gene>
    <name evidence="7" type="primary">Or11g2</name>
    <name evidence="7" type="ORF">GTO92_0018781</name>
</gene>
<feature type="transmembrane region" description="Helical" evidence="5">
    <location>
        <begin position="225"/>
        <end position="245"/>
    </location>
</feature>
<keyword evidence="2 5" id="KW-0812">Transmembrane</keyword>
<dbReference type="Proteomes" id="UP001166052">
    <property type="component" value="Unassembled WGS sequence"/>
</dbReference>
<comment type="subcellular location">
    <subcellularLocation>
        <location evidence="1">Membrane</location>
    </subcellularLocation>
</comment>
<dbReference type="InterPro" id="IPR017452">
    <property type="entry name" value="GPCR_Rhodpsn_7TM"/>
</dbReference>
<dbReference type="PROSITE" id="PS50262">
    <property type="entry name" value="G_PROTEIN_RECEP_F1_2"/>
    <property type="match status" value="1"/>
</dbReference>
<proteinExistence type="predicted"/>
<accession>A0ABS2YVD3</accession>
<sequence>MLIAVFFRNPRYILFIHMVLNDVLEISIAIFMHIWTEIVYIMPVSFCYFLMAIAVTTTYNIPLNLALMALEGYIAICKPLHHPNICTHHRTYIILNIHVIWLISFLSPASDLIIILNAEPMSFFRTKIICYSESFVQTYSLSVKRSCMSPTNFAAAWLTMAYTYIHIVIAARSVSLSEKSSARKAYNTVLLHAIQLTLSSLIFLHPLVTSLWLYYQNQNPGDVQYFTYVLIILFPHLLSPLIYGVREENVRKYLKGYVKVCTIVK</sequence>
<dbReference type="SUPFAM" id="SSF81321">
    <property type="entry name" value="Family A G protein-coupled receptor-like"/>
    <property type="match status" value="1"/>
</dbReference>
<evidence type="ECO:0000256" key="1">
    <source>
        <dbReference type="ARBA" id="ARBA00004370"/>
    </source>
</evidence>
<keyword evidence="8" id="KW-1185">Reference proteome</keyword>
<evidence type="ECO:0000256" key="3">
    <source>
        <dbReference type="ARBA" id="ARBA00022989"/>
    </source>
</evidence>
<keyword evidence="3 5" id="KW-1133">Transmembrane helix</keyword>
<dbReference type="CDD" id="cd00637">
    <property type="entry name" value="7tm_classA_rhodopsin-like"/>
    <property type="match status" value="1"/>
</dbReference>
<feature type="non-terminal residue" evidence="7">
    <location>
        <position position="1"/>
    </location>
</feature>
<keyword evidence="4 5" id="KW-0472">Membrane</keyword>
<feature type="transmembrane region" description="Helical" evidence="5">
    <location>
        <begin position="92"/>
        <end position="116"/>
    </location>
</feature>
<evidence type="ECO:0000313" key="8">
    <source>
        <dbReference type="Proteomes" id="UP001166052"/>
    </source>
</evidence>
<organism evidence="7 8">
    <name type="scientific">Polypterus senegalus</name>
    <name type="common">Senegal bichir</name>
    <dbReference type="NCBI Taxonomy" id="55291"/>
    <lineage>
        <taxon>Eukaryota</taxon>
        <taxon>Metazoa</taxon>
        <taxon>Chordata</taxon>
        <taxon>Craniata</taxon>
        <taxon>Vertebrata</taxon>
        <taxon>Euteleostomi</taxon>
        <taxon>Actinopterygii</taxon>
        <taxon>Polypteriformes</taxon>
        <taxon>Polypteridae</taxon>
        <taxon>Polypterus</taxon>
    </lineage>
</organism>
<dbReference type="EMBL" id="JAAWVN010007142">
    <property type="protein sequence ID" value="MBN3290216.1"/>
    <property type="molecule type" value="Genomic_DNA"/>
</dbReference>
<feature type="domain" description="G-protein coupled receptors family 1 profile" evidence="6">
    <location>
        <begin position="1"/>
        <end position="243"/>
    </location>
</feature>
<dbReference type="InterPro" id="IPR052921">
    <property type="entry name" value="GPCR1_Superfamily_Member"/>
</dbReference>
<feature type="non-terminal residue" evidence="7">
    <location>
        <position position="265"/>
    </location>
</feature>
<name>A0ABS2YVD3_POLSE</name>
<protein>
    <submittedName>
        <fullName evidence="7">O11G2 protein</fullName>
    </submittedName>
</protein>
<dbReference type="PANTHER" id="PTHR26451:SF998">
    <property type="entry name" value="ODORANT RECEPTOR-RELATED"/>
    <property type="match status" value="1"/>
</dbReference>
<dbReference type="PANTHER" id="PTHR26451">
    <property type="entry name" value="G_PROTEIN_RECEP_F1_2 DOMAIN-CONTAINING PROTEIN"/>
    <property type="match status" value="1"/>
</dbReference>
<dbReference type="Pfam" id="PF00001">
    <property type="entry name" value="7tm_1"/>
    <property type="match status" value="1"/>
</dbReference>
<evidence type="ECO:0000256" key="5">
    <source>
        <dbReference type="SAM" id="Phobius"/>
    </source>
</evidence>
<comment type="caution">
    <text evidence="7">The sequence shown here is derived from an EMBL/GenBank/DDBJ whole genome shotgun (WGS) entry which is preliminary data.</text>
</comment>
<evidence type="ECO:0000256" key="4">
    <source>
        <dbReference type="ARBA" id="ARBA00023136"/>
    </source>
</evidence>
<evidence type="ECO:0000313" key="7">
    <source>
        <dbReference type="EMBL" id="MBN3290216.1"/>
    </source>
</evidence>
<reference evidence="7" key="1">
    <citation type="journal article" date="2021" name="Cell">
        <title>Tracing the genetic footprints of vertebrate landing in non-teleost ray-finned fishes.</title>
        <authorList>
            <person name="Bi X."/>
            <person name="Wang K."/>
            <person name="Yang L."/>
            <person name="Pan H."/>
            <person name="Jiang H."/>
            <person name="Wei Q."/>
            <person name="Fang M."/>
            <person name="Yu H."/>
            <person name="Zhu C."/>
            <person name="Cai Y."/>
            <person name="He Y."/>
            <person name="Gan X."/>
            <person name="Zeng H."/>
            <person name="Yu D."/>
            <person name="Zhu Y."/>
            <person name="Jiang H."/>
            <person name="Qiu Q."/>
            <person name="Yang H."/>
            <person name="Zhang Y.E."/>
            <person name="Wang W."/>
            <person name="Zhu M."/>
            <person name="He S."/>
            <person name="Zhang G."/>
        </authorList>
    </citation>
    <scope>NUCLEOTIDE SEQUENCE</scope>
    <source>
        <strain evidence="7">Bchr_001</strain>
    </source>
</reference>
<dbReference type="Gene3D" id="1.20.1070.10">
    <property type="entry name" value="Rhodopsin 7-helix transmembrane proteins"/>
    <property type="match status" value="1"/>
</dbReference>
<evidence type="ECO:0000256" key="2">
    <source>
        <dbReference type="ARBA" id="ARBA00022692"/>
    </source>
</evidence>
<feature type="transmembrane region" description="Helical" evidence="5">
    <location>
        <begin position="12"/>
        <end position="31"/>
    </location>
</feature>
<dbReference type="InterPro" id="IPR000276">
    <property type="entry name" value="GPCR_Rhodpsn"/>
</dbReference>
<feature type="transmembrane region" description="Helical" evidence="5">
    <location>
        <begin position="186"/>
        <end position="205"/>
    </location>
</feature>
<feature type="transmembrane region" description="Helical" evidence="5">
    <location>
        <begin position="154"/>
        <end position="174"/>
    </location>
</feature>